<dbReference type="EMBL" id="LYBW01000033">
    <property type="protein sequence ID" value="ODR93094.1"/>
    <property type="molecule type" value="Genomic_DNA"/>
</dbReference>
<gene>
    <name evidence="1" type="ORF">A8M32_01495</name>
</gene>
<reference evidence="2" key="1">
    <citation type="submission" date="2016-05" db="EMBL/GenBank/DDBJ databases">
        <authorList>
            <person name="Li Y."/>
        </authorList>
    </citation>
    <scope>NUCLEOTIDE SEQUENCE [LARGE SCALE GENOMIC DNA]</scope>
    <source>
        <strain evidence="2">YIC4027</strain>
    </source>
</reference>
<protein>
    <submittedName>
        <fullName evidence="1">Uncharacterized protein</fullName>
    </submittedName>
</protein>
<proteinExistence type="predicted"/>
<keyword evidence="2" id="KW-1185">Reference proteome</keyword>
<organism evidence="1 2">
    <name type="scientific">Sinorhizobium alkalisoli</name>
    <dbReference type="NCBI Taxonomy" id="1752398"/>
    <lineage>
        <taxon>Bacteria</taxon>
        <taxon>Pseudomonadati</taxon>
        <taxon>Pseudomonadota</taxon>
        <taxon>Alphaproteobacteria</taxon>
        <taxon>Hyphomicrobiales</taxon>
        <taxon>Rhizobiaceae</taxon>
        <taxon>Sinorhizobium/Ensifer group</taxon>
        <taxon>Sinorhizobium</taxon>
    </lineage>
</organism>
<accession>A0A1E3VHS5</accession>
<dbReference type="RefSeq" id="WP_069456638.1">
    <property type="nucleotide sequence ID" value="NZ_CP034911.1"/>
</dbReference>
<evidence type="ECO:0000313" key="1">
    <source>
        <dbReference type="EMBL" id="ODR93094.1"/>
    </source>
</evidence>
<comment type="caution">
    <text evidence="1">The sequence shown here is derived from an EMBL/GenBank/DDBJ whole genome shotgun (WGS) entry which is preliminary data.</text>
</comment>
<evidence type="ECO:0000313" key="2">
    <source>
        <dbReference type="Proteomes" id="UP000094342"/>
    </source>
</evidence>
<name>A0A1E3VHS5_9HYPH</name>
<dbReference type="Proteomes" id="UP000094342">
    <property type="component" value="Unassembled WGS sequence"/>
</dbReference>
<dbReference type="AlphaFoldDB" id="A0A1E3VHS5"/>
<sequence length="109" mass="11711">MQHQPSAAASATALVGRLNEPSVLIDNESRVAASNKSFDALAGTAKDLVDRLTKALAAKDRSSSCLTLEVPEVNGKSRRFDVFLQTGLAPDQWAIGTFVPVRNRTRKMG</sequence>